<keyword evidence="4 8" id="KW-0812">Transmembrane</keyword>
<reference evidence="9 10" key="1">
    <citation type="journal article" date="2008" name="Nature">
        <title>The Trichoplax genome and the nature of placozoans.</title>
        <authorList>
            <person name="Srivastava M."/>
            <person name="Begovic E."/>
            <person name="Chapman J."/>
            <person name="Putnam N.H."/>
            <person name="Hellsten U."/>
            <person name="Kawashima T."/>
            <person name="Kuo A."/>
            <person name="Mitros T."/>
            <person name="Salamov A."/>
            <person name="Carpenter M.L."/>
            <person name="Signorovitch A.Y."/>
            <person name="Moreno M.A."/>
            <person name="Kamm K."/>
            <person name="Grimwood J."/>
            <person name="Schmutz J."/>
            <person name="Shapiro H."/>
            <person name="Grigoriev I.V."/>
            <person name="Buss L.W."/>
            <person name="Schierwater B."/>
            <person name="Dellaporta S.L."/>
            <person name="Rokhsar D.S."/>
        </authorList>
    </citation>
    <scope>NUCLEOTIDE SEQUENCE [LARGE SCALE GENOMIC DNA]</scope>
    <source>
        <strain evidence="9 10">Grell-BS-1999</strain>
    </source>
</reference>
<dbReference type="eggNOG" id="KOG1479">
    <property type="taxonomic scope" value="Eukaryota"/>
</dbReference>
<evidence type="ECO:0000313" key="10">
    <source>
        <dbReference type="Proteomes" id="UP000009022"/>
    </source>
</evidence>
<feature type="transmembrane region" description="Helical" evidence="8">
    <location>
        <begin position="269"/>
        <end position="290"/>
    </location>
</feature>
<dbReference type="InterPro" id="IPR002259">
    <property type="entry name" value="Eqnu_transpt"/>
</dbReference>
<dbReference type="Proteomes" id="UP000009022">
    <property type="component" value="Unassembled WGS sequence"/>
</dbReference>
<dbReference type="SUPFAM" id="SSF103473">
    <property type="entry name" value="MFS general substrate transporter"/>
    <property type="match status" value="1"/>
</dbReference>
<dbReference type="PIRSF" id="PIRSF016379">
    <property type="entry name" value="ENT"/>
    <property type="match status" value="1"/>
</dbReference>
<evidence type="ECO:0000256" key="5">
    <source>
        <dbReference type="ARBA" id="ARBA00022989"/>
    </source>
</evidence>
<evidence type="ECO:0000256" key="4">
    <source>
        <dbReference type="ARBA" id="ARBA00022692"/>
    </source>
</evidence>
<dbReference type="AlphaFoldDB" id="B3SAR4"/>
<evidence type="ECO:0000256" key="8">
    <source>
        <dbReference type="SAM" id="Phobius"/>
    </source>
</evidence>
<name>B3SAR4_TRIAD</name>
<evidence type="ECO:0000256" key="7">
    <source>
        <dbReference type="SAM" id="MobiDB-lite"/>
    </source>
</evidence>
<dbReference type="OMA" id="VILIMPH"/>
<dbReference type="RefSeq" id="XP_002117363.1">
    <property type="nucleotide sequence ID" value="XM_002117327.1"/>
</dbReference>
<evidence type="ECO:0000256" key="1">
    <source>
        <dbReference type="ARBA" id="ARBA00004141"/>
    </source>
</evidence>
<evidence type="ECO:0008006" key="11">
    <source>
        <dbReference type="Google" id="ProtNLM"/>
    </source>
</evidence>
<comment type="similarity">
    <text evidence="2">Belongs to the SLC29A/ENT transporter (TC 2.A.57) family.</text>
</comment>
<dbReference type="PRINTS" id="PR01130">
    <property type="entry name" value="DERENTRNSPRT"/>
</dbReference>
<evidence type="ECO:0000313" key="9">
    <source>
        <dbReference type="EMBL" id="EDV20202.1"/>
    </source>
</evidence>
<feature type="transmembrane region" description="Helical" evidence="8">
    <location>
        <begin position="79"/>
        <end position="96"/>
    </location>
</feature>
<dbReference type="HOGENOM" id="CLU_021611_0_2_1"/>
<keyword evidence="6 8" id="KW-0472">Membrane</keyword>
<evidence type="ECO:0000256" key="3">
    <source>
        <dbReference type="ARBA" id="ARBA00022448"/>
    </source>
</evidence>
<feature type="transmembrane region" description="Helical" evidence="8">
    <location>
        <begin position="162"/>
        <end position="181"/>
    </location>
</feature>
<dbReference type="PhylomeDB" id="B3SAR4"/>
<gene>
    <name evidence="9" type="ORF">TRIADDRAFT_61352</name>
</gene>
<sequence>MLRSKWNSGGSGDHAETYSSTDSQDDVRGKPKDKMKLVYILFFIQGVGSLLPFNMFITASLYFTVKLQGTRFQHTFENYISLASSVPTIIASVITVRMLRSYRLQTRMVFSLSVLIIMFIFTTIMVKVNTSKFFGTSIYQASLFGLAGVFPKEYTQSLISGMALAGVFAALASIFSLIGISDPYDSALGYFSCAVVVLIICLITNVGLGKLEFARFYMKNLEYGKSAAPVQEETHADVEDVNDDARDLLYKQTLHANSSNYVLLIWKRVWPVGTAVFLCFTVTLSIFPAVMARIQSVDRVPNNVFTDKLFTPLCCFLLFNTSDFVGRAISVWILVPNYNRGISILLLSMSRIAFIPLILYCNAQPRSHLPVLVNSDVVYIILSCLIGLSNGYIASLCMMFGPRRVHPQYAESTGAIMNVCLVLGLGAGSALSFAVVAML</sequence>
<dbReference type="PANTHER" id="PTHR10332:SF88">
    <property type="entry name" value="EQUILIBRATIVE NUCLEOSIDE TRANSPORTER 1, ISOFORM A"/>
    <property type="match status" value="1"/>
</dbReference>
<feature type="transmembrane region" description="Helical" evidence="8">
    <location>
        <begin position="380"/>
        <end position="401"/>
    </location>
</feature>
<proteinExistence type="inferred from homology"/>
<dbReference type="InParanoid" id="B3SAR4"/>
<feature type="transmembrane region" description="Helical" evidence="8">
    <location>
        <begin position="187"/>
        <end position="208"/>
    </location>
</feature>
<dbReference type="FunCoup" id="B3SAR4">
    <property type="interactions" value="102"/>
</dbReference>
<dbReference type="KEGG" id="tad:TRIADDRAFT_61352"/>
<organism evidence="9 10">
    <name type="scientific">Trichoplax adhaerens</name>
    <name type="common">Trichoplax reptans</name>
    <dbReference type="NCBI Taxonomy" id="10228"/>
    <lineage>
        <taxon>Eukaryota</taxon>
        <taxon>Metazoa</taxon>
        <taxon>Placozoa</taxon>
        <taxon>Uniplacotomia</taxon>
        <taxon>Trichoplacea</taxon>
        <taxon>Trichoplacidae</taxon>
        <taxon>Trichoplax</taxon>
    </lineage>
</organism>
<dbReference type="PANTHER" id="PTHR10332">
    <property type="entry name" value="EQUILIBRATIVE NUCLEOSIDE TRANSPORTER"/>
    <property type="match status" value="1"/>
</dbReference>
<dbReference type="InterPro" id="IPR036259">
    <property type="entry name" value="MFS_trans_sf"/>
</dbReference>
<dbReference type="EMBL" id="DS985262">
    <property type="protein sequence ID" value="EDV20202.1"/>
    <property type="molecule type" value="Genomic_DNA"/>
</dbReference>
<keyword evidence="3" id="KW-0813">Transport</keyword>
<comment type="subcellular location">
    <subcellularLocation>
        <location evidence="1">Membrane</location>
        <topology evidence="1">Multi-pass membrane protein</topology>
    </subcellularLocation>
</comment>
<evidence type="ECO:0000256" key="6">
    <source>
        <dbReference type="ARBA" id="ARBA00023136"/>
    </source>
</evidence>
<feature type="transmembrane region" description="Helical" evidence="8">
    <location>
        <begin position="108"/>
        <end position="126"/>
    </location>
</feature>
<dbReference type="OrthoDB" id="1856718at2759"/>
<keyword evidence="5 8" id="KW-1133">Transmembrane helix</keyword>
<feature type="region of interest" description="Disordered" evidence="7">
    <location>
        <begin position="1"/>
        <end position="29"/>
    </location>
</feature>
<feature type="transmembrane region" description="Helical" evidence="8">
    <location>
        <begin position="37"/>
        <end position="59"/>
    </location>
</feature>
<evidence type="ECO:0000256" key="2">
    <source>
        <dbReference type="ARBA" id="ARBA00007965"/>
    </source>
</evidence>
<protein>
    <recommendedName>
        <fullName evidence="11">Equilibrative nucleoside transporter 1</fullName>
    </recommendedName>
</protein>
<keyword evidence="10" id="KW-1185">Reference proteome</keyword>
<dbReference type="GeneID" id="6758521"/>
<dbReference type="Pfam" id="PF01733">
    <property type="entry name" value="Nucleoside_tran"/>
    <property type="match status" value="1"/>
</dbReference>
<feature type="transmembrane region" description="Helical" evidence="8">
    <location>
        <begin position="342"/>
        <end position="360"/>
    </location>
</feature>
<dbReference type="CTD" id="6758521"/>
<feature type="transmembrane region" description="Helical" evidence="8">
    <location>
        <begin position="413"/>
        <end position="438"/>
    </location>
</feature>
<dbReference type="GO" id="GO:0005337">
    <property type="term" value="F:nucleoside transmembrane transporter activity"/>
    <property type="evidence" value="ECO:0000318"/>
    <property type="project" value="GO_Central"/>
</dbReference>
<accession>B3SAR4</accession>
<dbReference type="GO" id="GO:0005886">
    <property type="term" value="C:plasma membrane"/>
    <property type="evidence" value="ECO:0000318"/>
    <property type="project" value="GO_Central"/>
</dbReference>